<keyword evidence="3" id="KW-0813">Transport</keyword>
<evidence type="ECO:0000256" key="5">
    <source>
        <dbReference type="ARBA" id="ARBA00022989"/>
    </source>
</evidence>
<dbReference type="GO" id="GO:0015112">
    <property type="term" value="F:nitrate transmembrane transporter activity"/>
    <property type="evidence" value="ECO:0007669"/>
    <property type="project" value="InterPro"/>
</dbReference>
<protein>
    <submittedName>
        <fullName evidence="10">NarK/NasA family nitrate transporter</fullName>
    </submittedName>
</protein>
<dbReference type="PANTHER" id="PTHR23515">
    <property type="entry name" value="HIGH-AFFINITY NITRATE TRANSPORTER 2.3"/>
    <property type="match status" value="1"/>
</dbReference>
<gene>
    <name evidence="10" type="ORF">D3H35_15625</name>
</gene>
<keyword evidence="6" id="KW-0534">Nitrate assimilation</keyword>
<dbReference type="PROSITE" id="PS50850">
    <property type="entry name" value="MFS"/>
    <property type="match status" value="1"/>
</dbReference>
<feature type="transmembrane region" description="Helical" evidence="8">
    <location>
        <begin position="279"/>
        <end position="299"/>
    </location>
</feature>
<feature type="transmembrane region" description="Helical" evidence="8">
    <location>
        <begin position="341"/>
        <end position="363"/>
    </location>
</feature>
<evidence type="ECO:0000256" key="8">
    <source>
        <dbReference type="SAM" id="Phobius"/>
    </source>
</evidence>
<keyword evidence="5 8" id="KW-1133">Transmembrane helix</keyword>
<feature type="transmembrane region" description="Helical" evidence="8">
    <location>
        <begin position="149"/>
        <end position="168"/>
    </location>
</feature>
<keyword evidence="4 8" id="KW-0812">Transmembrane</keyword>
<dbReference type="InterPro" id="IPR044772">
    <property type="entry name" value="NO3_transporter"/>
</dbReference>
<evidence type="ECO:0000256" key="3">
    <source>
        <dbReference type="ARBA" id="ARBA00022448"/>
    </source>
</evidence>
<feature type="transmembrane region" description="Helical" evidence="8">
    <location>
        <begin position="30"/>
        <end position="47"/>
    </location>
</feature>
<sequence length="375" mass="39254">MSASFVVWNLFSPLATRIQEMYGLTTIEKSVLVAAPVLLGSVLRIPMGIYTDRFGGKKTFAATMLFLIVPLLLASAASSYGMLLLCAVLAGMGGTTFAVSLTYVSRWYSPERQGFILGLAGLGNLGVAASSFLAPILVDRYGLDATFRILAVMITVVAAIFVLGAKEMPKQGAVRTFRQSMSVLRHRTTWYLSIYYFLTFGGFVAFSVYLPTLLKELFDMPATEAGLRTAAFVLVATLIRPLGGWLADRIGSGKVLTIVFGGIVLSSLAIGAALHHLTAFGLCCLVTGALLGLGNGAVFQMVPKVSSGNTGAVTGIVGAAGGVGGFFPPIVLGMIENATGTFAGGFVLLALFACLCLTIHYAAKKMKTAGRAAAA</sequence>
<dbReference type="Pfam" id="PF07690">
    <property type="entry name" value="MFS_1"/>
    <property type="match status" value="1"/>
</dbReference>
<feature type="domain" description="Major facilitator superfamily (MFS) profile" evidence="9">
    <location>
        <begin position="1"/>
        <end position="368"/>
    </location>
</feature>
<feature type="transmembrane region" description="Helical" evidence="8">
    <location>
        <begin position="116"/>
        <end position="137"/>
    </location>
</feature>
<feature type="transmembrane region" description="Helical" evidence="8">
    <location>
        <begin position="225"/>
        <end position="243"/>
    </location>
</feature>
<feature type="transmembrane region" description="Helical" evidence="8">
    <location>
        <begin position="189"/>
        <end position="210"/>
    </location>
</feature>
<keyword evidence="7 8" id="KW-0472">Membrane</keyword>
<name>A0A398CIM8_9BACL</name>
<dbReference type="GO" id="GO:0005886">
    <property type="term" value="C:plasma membrane"/>
    <property type="evidence" value="ECO:0007669"/>
    <property type="project" value="UniProtKB-SubCell"/>
</dbReference>
<evidence type="ECO:0000256" key="7">
    <source>
        <dbReference type="ARBA" id="ARBA00023136"/>
    </source>
</evidence>
<evidence type="ECO:0000256" key="4">
    <source>
        <dbReference type="ARBA" id="ARBA00022692"/>
    </source>
</evidence>
<keyword evidence="11" id="KW-1185">Reference proteome</keyword>
<dbReference type="InterPro" id="IPR020846">
    <property type="entry name" value="MFS_dom"/>
</dbReference>
<proteinExistence type="inferred from homology"/>
<dbReference type="Proteomes" id="UP000266340">
    <property type="component" value="Unassembled WGS sequence"/>
</dbReference>
<evidence type="ECO:0000259" key="9">
    <source>
        <dbReference type="PROSITE" id="PS50850"/>
    </source>
</evidence>
<comment type="subcellular location">
    <subcellularLocation>
        <location evidence="1">Cell membrane</location>
        <topology evidence="1">Multi-pass membrane protein</topology>
    </subcellularLocation>
</comment>
<dbReference type="AlphaFoldDB" id="A0A398CIM8"/>
<dbReference type="EMBL" id="QXJM01000039">
    <property type="protein sequence ID" value="RIE03146.1"/>
    <property type="molecule type" value="Genomic_DNA"/>
</dbReference>
<dbReference type="Gene3D" id="1.20.1250.20">
    <property type="entry name" value="MFS general substrate transporter like domains"/>
    <property type="match status" value="2"/>
</dbReference>
<comment type="caution">
    <text evidence="10">The sequence shown here is derived from an EMBL/GenBank/DDBJ whole genome shotgun (WGS) entry which is preliminary data.</text>
</comment>
<evidence type="ECO:0000313" key="11">
    <source>
        <dbReference type="Proteomes" id="UP000266340"/>
    </source>
</evidence>
<dbReference type="SUPFAM" id="SSF103473">
    <property type="entry name" value="MFS general substrate transporter"/>
    <property type="match status" value="1"/>
</dbReference>
<feature type="transmembrane region" description="Helical" evidence="8">
    <location>
        <begin position="59"/>
        <end position="76"/>
    </location>
</feature>
<feature type="transmembrane region" description="Helical" evidence="8">
    <location>
        <begin position="311"/>
        <end position="335"/>
    </location>
</feature>
<evidence type="ECO:0000256" key="6">
    <source>
        <dbReference type="ARBA" id="ARBA00023063"/>
    </source>
</evidence>
<evidence type="ECO:0000313" key="10">
    <source>
        <dbReference type="EMBL" id="RIE03146.1"/>
    </source>
</evidence>
<dbReference type="InterPro" id="IPR011701">
    <property type="entry name" value="MFS"/>
</dbReference>
<evidence type="ECO:0000256" key="2">
    <source>
        <dbReference type="ARBA" id="ARBA00008432"/>
    </source>
</evidence>
<accession>A0A398CIM8</accession>
<evidence type="ECO:0000256" key="1">
    <source>
        <dbReference type="ARBA" id="ARBA00004651"/>
    </source>
</evidence>
<reference evidence="10 11" key="1">
    <citation type="submission" date="2018-09" db="EMBL/GenBank/DDBJ databases">
        <title>Cohnella cavernae sp. nov., isolated from a karst cave.</title>
        <authorList>
            <person name="Zhu H."/>
        </authorList>
    </citation>
    <scope>NUCLEOTIDE SEQUENCE [LARGE SCALE GENOMIC DNA]</scope>
    <source>
        <strain evidence="10 11">K2E09-144</strain>
    </source>
</reference>
<feature type="transmembrane region" description="Helical" evidence="8">
    <location>
        <begin position="255"/>
        <end position="273"/>
    </location>
</feature>
<organism evidence="10 11">
    <name type="scientific">Cohnella faecalis</name>
    <dbReference type="NCBI Taxonomy" id="2315694"/>
    <lineage>
        <taxon>Bacteria</taxon>
        <taxon>Bacillati</taxon>
        <taxon>Bacillota</taxon>
        <taxon>Bacilli</taxon>
        <taxon>Bacillales</taxon>
        <taxon>Paenibacillaceae</taxon>
        <taxon>Cohnella</taxon>
    </lineage>
</organism>
<comment type="similarity">
    <text evidence="2">Belongs to the major facilitator superfamily. Nitrate/nitrite porter (TC 2.A.1.8) family.</text>
</comment>
<dbReference type="GO" id="GO:0042128">
    <property type="term" value="P:nitrate assimilation"/>
    <property type="evidence" value="ECO:0007669"/>
    <property type="project" value="UniProtKB-KW"/>
</dbReference>
<dbReference type="InterPro" id="IPR036259">
    <property type="entry name" value="MFS_trans_sf"/>
</dbReference>
<feature type="transmembrane region" description="Helical" evidence="8">
    <location>
        <begin position="82"/>
        <end position="104"/>
    </location>
</feature>